<dbReference type="SUPFAM" id="SSF57667">
    <property type="entry name" value="beta-beta-alpha zinc fingers"/>
    <property type="match status" value="3"/>
</dbReference>
<feature type="domain" description="C2H2-type" evidence="12">
    <location>
        <begin position="71"/>
        <end position="98"/>
    </location>
</feature>
<comment type="subcellular location">
    <subcellularLocation>
        <location evidence="1">Nucleus</location>
    </subcellularLocation>
</comment>
<keyword evidence="14" id="KW-1185">Reference proteome</keyword>
<keyword evidence="3" id="KW-0479">Metal-binding</keyword>
<dbReference type="GO" id="GO:0008270">
    <property type="term" value="F:zinc ion binding"/>
    <property type="evidence" value="ECO:0007669"/>
    <property type="project" value="UniProtKB-KW"/>
</dbReference>
<proteinExistence type="inferred from homology"/>
<reference evidence="13" key="1">
    <citation type="submission" date="2020-07" db="EMBL/GenBank/DDBJ databases">
        <title>Multicomponent nature underlies the extraordinary mechanical properties of spider dragline silk.</title>
        <authorList>
            <person name="Kono N."/>
            <person name="Nakamura H."/>
            <person name="Mori M."/>
            <person name="Yoshida Y."/>
            <person name="Ohtoshi R."/>
            <person name="Malay A.D."/>
            <person name="Moran D.A.P."/>
            <person name="Tomita M."/>
            <person name="Numata K."/>
            <person name="Arakawa K."/>
        </authorList>
    </citation>
    <scope>NUCLEOTIDE SEQUENCE</scope>
</reference>
<dbReference type="PANTHER" id="PTHR24393">
    <property type="entry name" value="ZINC FINGER PROTEIN"/>
    <property type="match status" value="1"/>
</dbReference>
<keyword evidence="9" id="KW-0804">Transcription</keyword>
<dbReference type="InterPro" id="IPR013087">
    <property type="entry name" value="Znf_C2H2_type"/>
</dbReference>
<keyword evidence="4" id="KW-0677">Repeat</keyword>
<organism evidence="13 14">
    <name type="scientific">Trichonephila clavata</name>
    <name type="common">Joro spider</name>
    <name type="synonym">Nephila clavata</name>
    <dbReference type="NCBI Taxonomy" id="2740835"/>
    <lineage>
        <taxon>Eukaryota</taxon>
        <taxon>Metazoa</taxon>
        <taxon>Ecdysozoa</taxon>
        <taxon>Arthropoda</taxon>
        <taxon>Chelicerata</taxon>
        <taxon>Arachnida</taxon>
        <taxon>Araneae</taxon>
        <taxon>Araneomorphae</taxon>
        <taxon>Entelegynae</taxon>
        <taxon>Araneoidea</taxon>
        <taxon>Nephilidae</taxon>
        <taxon>Trichonephila</taxon>
    </lineage>
</organism>
<dbReference type="Pfam" id="PF00096">
    <property type="entry name" value="zf-C2H2"/>
    <property type="match status" value="3"/>
</dbReference>
<dbReference type="Proteomes" id="UP000887116">
    <property type="component" value="Unassembled WGS sequence"/>
</dbReference>
<evidence type="ECO:0000256" key="11">
    <source>
        <dbReference type="PROSITE-ProRule" id="PRU00042"/>
    </source>
</evidence>
<dbReference type="InterPro" id="IPR036236">
    <property type="entry name" value="Znf_C2H2_sf"/>
</dbReference>
<evidence type="ECO:0000256" key="9">
    <source>
        <dbReference type="ARBA" id="ARBA00023163"/>
    </source>
</evidence>
<dbReference type="FunFam" id="3.30.160.60:FF:002716">
    <property type="entry name" value="Zinc finger protein 212"/>
    <property type="match status" value="1"/>
</dbReference>
<keyword evidence="5 11" id="KW-0863">Zinc-finger</keyword>
<feature type="domain" description="C2H2-type" evidence="12">
    <location>
        <begin position="149"/>
        <end position="176"/>
    </location>
</feature>
<dbReference type="PANTHER" id="PTHR24393:SF100">
    <property type="entry name" value="ZINC FINGER PROTEIN-RELATED"/>
    <property type="match status" value="1"/>
</dbReference>
<evidence type="ECO:0000256" key="4">
    <source>
        <dbReference type="ARBA" id="ARBA00022737"/>
    </source>
</evidence>
<evidence type="ECO:0000256" key="8">
    <source>
        <dbReference type="ARBA" id="ARBA00023125"/>
    </source>
</evidence>
<comment type="similarity">
    <text evidence="2">Belongs to the krueppel C2H2-type zinc-finger protein family.</text>
</comment>
<evidence type="ECO:0000313" key="13">
    <source>
        <dbReference type="EMBL" id="GFQ78135.1"/>
    </source>
</evidence>
<comment type="caution">
    <text evidence="13">The sequence shown here is derived from an EMBL/GenBank/DDBJ whole genome shotgun (WGS) entry which is preliminary data.</text>
</comment>
<evidence type="ECO:0000256" key="2">
    <source>
        <dbReference type="ARBA" id="ARBA00006991"/>
    </source>
</evidence>
<protein>
    <submittedName>
        <fullName evidence="13">Zinc finger protein 471</fullName>
    </submittedName>
</protein>
<dbReference type="Gene3D" id="3.30.160.60">
    <property type="entry name" value="Classic Zinc Finger"/>
    <property type="match status" value="5"/>
</dbReference>
<dbReference type="OrthoDB" id="6435048at2759"/>
<gene>
    <name evidence="13" type="primary">ZNF471_1</name>
    <name evidence="13" type="ORF">TNCT_259291</name>
</gene>
<evidence type="ECO:0000256" key="1">
    <source>
        <dbReference type="ARBA" id="ARBA00004123"/>
    </source>
</evidence>
<keyword evidence="8" id="KW-0238">DNA-binding</keyword>
<evidence type="ECO:0000313" key="14">
    <source>
        <dbReference type="Proteomes" id="UP000887116"/>
    </source>
</evidence>
<dbReference type="FunFam" id="3.30.160.60:FF:000446">
    <property type="entry name" value="Zinc finger protein"/>
    <property type="match status" value="1"/>
</dbReference>
<dbReference type="PROSITE" id="PS00028">
    <property type="entry name" value="ZINC_FINGER_C2H2_1"/>
    <property type="match status" value="4"/>
</dbReference>
<evidence type="ECO:0000256" key="3">
    <source>
        <dbReference type="ARBA" id="ARBA00022723"/>
    </source>
</evidence>
<dbReference type="SMART" id="SM00355">
    <property type="entry name" value="ZnF_C2H2"/>
    <property type="match status" value="4"/>
</dbReference>
<keyword evidence="7" id="KW-0805">Transcription regulation</keyword>
<dbReference type="AlphaFoldDB" id="A0A8X6IJ44"/>
<dbReference type="FunFam" id="3.30.160.60:FF:001498">
    <property type="entry name" value="Zinc finger protein 404"/>
    <property type="match status" value="1"/>
</dbReference>
<dbReference type="FunFam" id="3.30.160.60:FF:000557">
    <property type="entry name" value="zinc finger and SCAN domain-containing protein 29"/>
    <property type="match status" value="1"/>
</dbReference>
<keyword evidence="6" id="KW-0862">Zinc</keyword>
<evidence type="ECO:0000259" key="12">
    <source>
        <dbReference type="PROSITE" id="PS50157"/>
    </source>
</evidence>
<evidence type="ECO:0000256" key="5">
    <source>
        <dbReference type="ARBA" id="ARBA00022771"/>
    </source>
</evidence>
<sequence length="204" mass="23867">MPKHTRIHTGERPYECGICFKKFSDRSSCTRHCRRKHSNKNGSLSLAPFSSVVRYSPQNETRFYPSIRRPFQCLECGKAFTQKVNLQRHMRIHTGELPFPCEVCNKRFRQQNLFGCSLMNESLLSRVKSVTQPNSLISSFSCDTAFKPFECKHCGKCFRFKGDMQRHTRIHTGEKPFKCDICQKSFRQSSHLNQHKIVHYRVAL</sequence>
<dbReference type="GO" id="GO:0000978">
    <property type="term" value="F:RNA polymerase II cis-regulatory region sequence-specific DNA binding"/>
    <property type="evidence" value="ECO:0007669"/>
    <property type="project" value="TreeGrafter"/>
</dbReference>
<dbReference type="GO" id="GO:0001228">
    <property type="term" value="F:DNA-binding transcription activator activity, RNA polymerase II-specific"/>
    <property type="evidence" value="ECO:0007669"/>
    <property type="project" value="TreeGrafter"/>
</dbReference>
<keyword evidence="10" id="KW-0539">Nucleus</keyword>
<evidence type="ECO:0000256" key="6">
    <source>
        <dbReference type="ARBA" id="ARBA00022833"/>
    </source>
</evidence>
<evidence type="ECO:0000256" key="10">
    <source>
        <dbReference type="ARBA" id="ARBA00023242"/>
    </source>
</evidence>
<evidence type="ECO:0000256" key="7">
    <source>
        <dbReference type="ARBA" id="ARBA00023015"/>
    </source>
</evidence>
<dbReference type="PROSITE" id="PS50157">
    <property type="entry name" value="ZINC_FINGER_C2H2_2"/>
    <property type="match status" value="4"/>
</dbReference>
<feature type="domain" description="C2H2-type" evidence="12">
    <location>
        <begin position="177"/>
        <end position="199"/>
    </location>
</feature>
<name>A0A8X6IJ44_TRICU</name>
<accession>A0A8X6IJ44</accession>
<dbReference type="EMBL" id="BMAO01011978">
    <property type="protein sequence ID" value="GFQ78135.1"/>
    <property type="molecule type" value="Genomic_DNA"/>
</dbReference>
<dbReference type="GO" id="GO:0005634">
    <property type="term" value="C:nucleus"/>
    <property type="evidence" value="ECO:0007669"/>
    <property type="project" value="UniProtKB-SubCell"/>
</dbReference>
<feature type="domain" description="C2H2-type" evidence="12">
    <location>
        <begin position="14"/>
        <end position="42"/>
    </location>
</feature>